<feature type="transmembrane region" description="Helical" evidence="2">
    <location>
        <begin position="198"/>
        <end position="221"/>
    </location>
</feature>
<feature type="region of interest" description="Disordered" evidence="1">
    <location>
        <begin position="260"/>
        <end position="312"/>
    </location>
</feature>
<dbReference type="Proteomes" id="UP000000387">
    <property type="component" value="Chromosome"/>
</dbReference>
<evidence type="ECO:0000256" key="1">
    <source>
        <dbReference type="SAM" id="MobiDB-lite"/>
    </source>
</evidence>
<dbReference type="EMBL" id="CP002280">
    <property type="protein sequence ID" value="ADP40127.1"/>
    <property type="molecule type" value="Genomic_DNA"/>
</dbReference>
<evidence type="ECO:0000313" key="4">
    <source>
        <dbReference type="Proteomes" id="UP000000387"/>
    </source>
</evidence>
<feature type="transmembrane region" description="Helical" evidence="2">
    <location>
        <begin position="120"/>
        <end position="138"/>
    </location>
</feature>
<gene>
    <name evidence="3" type="ordered locus">HMPREF0733_10669</name>
</gene>
<reference evidence="4" key="1">
    <citation type="submission" date="2010-10" db="EMBL/GenBank/DDBJ databases">
        <title>The complete genome of Rothia dentocariosa ATCC 17931.</title>
        <authorList>
            <person name="Muzny D."/>
            <person name="Qin X."/>
            <person name="Buhay C."/>
            <person name="Dugan-Rocha S."/>
            <person name="Ding Y."/>
            <person name="Chen G."/>
            <person name="Hawes A."/>
            <person name="Holder M."/>
            <person name="Jhangiani S."/>
            <person name="Johnson A."/>
            <person name="Khan Z."/>
            <person name="Li Z."/>
            <person name="Liu W."/>
            <person name="Liu X."/>
            <person name="Perez L."/>
            <person name="Shen H."/>
            <person name="Wang Q."/>
            <person name="Watt J."/>
            <person name="Xi L."/>
            <person name="Xin Y."/>
            <person name="Zhou J."/>
            <person name="Deng J."/>
            <person name="Jiang H."/>
            <person name="Liu Y."/>
            <person name="Qu J."/>
            <person name="Song X.-Z."/>
            <person name="Zhang L."/>
            <person name="Villasana D."/>
            <person name="Johnson A."/>
            <person name="Liu J."/>
            <person name="Liyanage D."/>
            <person name="Lorensuhewa L."/>
            <person name="Robinson T."/>
            <person name="Song A."/>
            <person name="Song B.-B."/>
            <person name="Dinh H."/>
            <person name="Thornton R."/>
            <person name="Coyle M."/>
            <person name="Francisco L."/>
            <person name="Jackson L."/>
            <person name="Javaid M."/>
            <person name="Korchina V."/>
            <person name="Kovar C."/>
            <person name="Mata R."/>
            <person name="Mathew T."/>
            <person name="Ngo R."/>
            <person name="Nguyen L."/>
            <person name="Nguyen N."/>
            <person name="Okwuonu G."/>
            <person name="Ongeri F."/>
            <person name="Pham C."/>
            <person name="Simmons D."/>
            <person name="Wilczek-Boney K."/>
            <person name="Hale W."/>
            <person name="Jakkamsetti A."/>
            <person name="Pham P."/>
            <person name="Ruth R."/>
            <person name="San Lucas F."/>
            <person name="Warren J."/>
            <person name="Zhang J."/>
            <person name="Zhao Z."/>
            <person name="Zhou C."/>
            <person name="Zhu D."/>
            <person name="Lee S."/>
            <person name="Bess C."/>
            <person name="Blankenburg K."/>
            <person name="Forbes L."/>
            <person name="Fu Q."/>
            <person name="Gubbala S."/>
            <person name="Hirani K."/>
            <person name="Jayaseelan J.C."/>
            <person name="Lara F."/>
            <person name="Munidasa M."/>
            <person name="Palculict T."/>
            <person name="Patil S."/>
            <person name="Pu L.-L."/>
            <person name="Saada N."/>
            <person name="Tang L."/>
            <person name="Weissenberger G."/>
            <person name="Zhu Y."/>
            <person name="Hemphill L."/>
            <person name="Shang Y."/>
            <person name="Youmans B."/>
            <person name="Ayvaz T."/>
            <person name="Ross M."/>
            <person name="Santibanez J."/>
            <person name="Aqrawi P."/>
            <person name="Gross S."/>
            <person name="Joshi V."/>
            <person name="Fowler G."/>
            <person name="Nazareth L."/>
            <person name="Reid J."/>
            <person name="Worley K."/>
            <person name="Petrosino J."/>
            <person name="Highlander S."/>
            <person name="Gibbs R."/>
        </authorList>
    </citation>
    <scope>NUCLEOTIDE SEQUENCE [LARGE SCALE GENOMIC DNA]</scope>
    <source>
        <strain evidence="4">ATCC 17931 / CDC X599 / XDIA</strain>
    </source>
</reference>
<sequence>MLIIQPFNTVTENKGVPPMSEQHRPDPALPQNPQPSGGQGYPQQPAPAGQPMYGNAPAPAAELPEKPAYRGTVVAVLIVGIIAALVSLACLILELTVTSKFAEFARATDLDPKKDNPFDFGVRAYIGAVISIVAFIYLSYKVKYGDRSNSATLTVVAIGASAFNLFIFLPRLDDARGVQDLLQTDLIPERFVGFLNSYVYVVYLGIASVAVFALLIILTWIPPTTKYMEKAKAYYDALHGKNQPVDASALAVPVSEGQAPAAQHNAQHVQNGQQGYGYDPQAPQNPQAQQNNVPQNPQNPQDHQGNSGYNLN</sequence>
<feature type="compositionally biased region" description="Polar residues" evidence="1">
    <location>
        <begin position="302"/>
        <end position="312"/>
    </location>
</feature>
<dbReference type="KEGG" id="rdn:HMPREF0733_10669"/>
<proteinExistence type="predicted"/>
<dbReference type="HOGENOM" id="CLU_888212_0_0_11"/>
<dbReference type="AlphaFoldDB" id="E3H1R4"/>
<feature type="compositionally biased region" description="Polar residues" evidence="1">
    <location>
        <begin position="1"/>
        <end position="12"/>
    </location>
</feature>
<feature type="transmembrane region" description="Helical" evidence="2">
    <location>
        <begin position="150"/>
        <end position="169"/>
    </location>
</feature>
<keyword evidence="2" id="KW-0812">Transmembrane</keyword>
<organism evidence="3 4">
    <name type="scientific">Rothia dentocariosa (strain ATCC 17931 / CDC X599 / XDIA)</name>
    <dbReference type="NCBI Taxonomy" id="762948"/>
    <lineage>
        <taxon>Bacteria</taxon>
        <taxon>Bacillati</taxon>
        <taxon>Actinomycetota</taxon>
        <taxon>Actinomycetes</taxon>
        <taxon>Micrococcales</taxon>
        <taxon>Micrococcaceae</taxon>
        <taxon>Rothia</taxon>
    </lineage>
</organism>
<feature type="compositionally biased region" description="Polar residues" evidence="1">
    <location>
        <begin position="264"/>
        <end position="273"/>
    </location>
</feature>
<evidence type="ECO:0000313" key="3">
    <source>
        <dbReference type="EMBL" id="ADP40127.1"/>
    </source>
</evidence>
<evidence type="ECO:0000256" key="2">
    <source>
        <dbReference type="SAM" id="Phobius"/>
    </source>
</evidence>
<feature type="transmembrane region" description="Helical" evidence="2">
    <location>
        <begin position="73"/>
        <end position="95"/>
    </location>
</feature>
<protein>
    <submittedName>
        <fullName evidence="3">Uncharacterized protein</fullName>
    </submittedName>
</protein>
<name>E3H1R4_ROTDC</name>
<feature type="compositionally biased region" description="Low complexity" evidence="1">
    <location>
        <begin position="41"/>
        <end position="59"/>
    </location>
</feature>
<keyword evidence="2" id="KW-1133">Transmembrane helix</keyword>
<feature type="region of interest" description="Disordered" evidence="1">
    <location>
        <begin position="1"/>
        <end position="59"/>
    </location>
</feature>
<accession>E3H1R4</accession>
<feature type="compositionally biased region" description="Low complexity" evidence="1">
    <location>
        <begin position="280"/>
        <end position="301"/>
    </location>
</feature>
<keyword evidence="2" id="KW-0472">Membrane</keyword>